<accession>A0A6A6CV70</accession>
<dbReference type="InterPro" id="IPR036322">
    <property type="entry name" value="WD40_repeat_dom_sf"/>
</dbReference>
<evidence type="ECO:0000313" key="5">
    <source>
        <dbReference type="EMBL" id="KAF2169406.1"/>
    </source>
</evidence>
<sequence>MANNANRINPQPSTAVQNDLSKDITIQDSPQDSISDLRFNPQVEHLLAAASWDNTVRIYDINQTGGNKGVAMFSHEGPVLSCCWSPDGQTLFGAGIDKTIRMLDLSSNSQQQFPTTHTQPIRSIHSFTINSTPILTTASWDTTLKYWDLRQRHPIATLACRDKIYSTSIRNNTLLVIATADRNIHIIDLNNPTRIHKTLLSPLKHQTRIVQTYLDGTGFALGGIEGRCAFQYIEEKDSAKNYTFRCHRQPQTPPSSSNTSKIYALNAISTHPLHGTFSTAGSDGTFHFWDKDSRTRLKGFPEVGGAISATDFSRKGDVFAYAVGYDWSMGYMFNTPRYPCRIVLHPVGEEECKPRGRGSVGR</sequence>
<dbReference type="GeneID" id="54565409"/>
<dbReference type="InterPro" id="IPR015943">
    <property type="entry name" value="WD40/YVTN_repeat-like_dom_sf"/>
</dbReference>
<keyword evidence="6" id="KW-1185">Reference proteome</keyword>
<comment type="similarity">
    <text evidence="1">Belongs to the WD repeat rae1 family.</text>
</comment>
<dbReference type="Pfam" id="PF00400">
    <property type="entry name" value="WD40"/>
    <property type="match status" value="3"/>
</dbReference>
<dbReference type="FunFam" id="2.130.10.10:FF:000190">
    <property type="entry name" value="Nuclear pore complex subunit"/>
    <property type="match status" value="1"/>
</dbReference>
<evidence type="ECO:0000256" key="1">
    <source>
        <dbReference type="ARBA" id="ARBA00007830"/>
    </source>
</evidence>
<gene>
    <name evidence="5" type="ORF">M409DRAFT_52653</name>
</gene>
<dbReference type="SMART" id="SM00320">
    <property type="entry name" value="WD40"/>
    <property type="match status" value="5"/>
</dbReference>
<protein>
    <submittedName>
        <fullName evidence="5">Uncharacterized protein</fullName>
    </submittedName>
</protein>
<dbReference type="SUPFAM" id="SSF50978">
    <property type="entry name" value="WD40 repeat-like"/>
    <property type="match status" value="1"/>
</dbReference>
<evidence type="ECO:0000256" key="4">
    <source>
        <dbReference type="PROSITE-ProRule" id="PRU00221"/>
    </source>
</evidence>
<dbReference type="Proteomes" id="UP000799537">
    <property type="component" value="Unassembled WGS sequence"/>
</dbReference>
<keyword evidence="2 4" id="KW-0853">WD repeat</keyword>
<dbReference type="InterPro" id="IPR001680">
    <property type="entry name" value="WD40_rpt"/>
</dbReference>
<dbReference type="PANTHER" id="PTHR10971">
    <property type="entry name" value="MRNA EXPORT FACTOR AND BUB3"/>
    <property type="match status" value="1"/>
</dbReference>
<dbReference type="AlphaFoldDB" id="A0A6A6CV70"/>
<evidence type="ECO:0000313" key="6">
    <source>
        <dbReference type="Proteomes" id="UP000799537"/>
    </source>
</evidence>
<dbReference type="PROSITE" id="PS50082">
    <property type="entry name" value="WD_REPEATS_2"/>
    <property type="match status" value="2"/>
</dbReference>
<feature type="repeat" description="WD" evidence="4">
    <location>
        <begin position="72"/>
        <end position="113"/>
    </location>
</feature>
<keyword evidence="3" id="KW-0677">Repeat</keyword>
<proteinExistence type="inferred from homology"/>
<dbReference type="OrthoDB" id="256303at2759"/>
<evidence type="ECO:0000256" key="3">
    <source>
        <dbReference type="ARBA" id="ARBA00022737"/>
    </source>
</evidence>
<dbReference type="PRINTS" id="PR00320">
    <property type="entry name" value="GPROTEINBRPT"/>
</dbReference>
<dbReference type="RefSeq" id="XP_033670295.1">
    <property type="nucleotide sequence ID" value="XM_033812137.1"/>
</dbReference>
<evidence type="ECO:0000256" key="2">
    <source>
        <dbReference type="ARBA" id="ARBA00022574"/>
    </source>
</evidence>
<name>A0A6A6CV70_ZASCE</name>
<dbReference type="InterPro" id="IPR020472">
    <property type="entry name" value="WD40_PAC1"/>
</dbReference>
<organism evidence="5 6">
    <name type="scientific">Zasmidium cellare ATCC 36951</name>
    <dbReference type="NCBI Taxonomy" id="1080233"/>
    <lineage>
        <taxon>Eukaryota</taxon>
        <taxon>Fungi</taxon>
        <taxon>Dikarya</taxon>
        <taxon>Ascomycota</taxon>
        <taxon>Pezizomycotina</taxon>
        <taxon>Dothideomycetes</taxon>
        <taxon>Dothideomycetidae</taxon>
        <taxon>Mycosphaerellales</taxon>
        <taxon>Mycosphaerellaceae</taxon>
        <taxon>Zasmidium</taxon>
    </lineage>
</organism>
<dbReference type="EMBL" id="ML993588">
    <property type="protein sequence ID" value="KAF2169406.1"/>
    <property type="molecule type" value="Genomic_DNA"/>
</dbReference>
<reference evidence="5" key="1">
    <citation type="journal article" date="2020" name="Stud. Mycol.">
        <title>101 Dothideomycetes genomes: a test case for predicting lifestyles and emergence of pathogens.</title>
        <authorList>
            <person name="Haridas S."/>
            <person name="Albert R."/>
            <person name="Binder M."/>
            <person name="Bloem J."/>
            <person name="Labutti K."/>
            <person name="Salamov A."/>
            <person name="Andreopoulos B."/>
            <person name="Baker S."/>
            <person name="Barry K."/>
            <person name="Bills G."/>
            <person name="Bluhm B."/>
            <person name="Cannon C."/>
            <person name="Castanera R."/>
            <person name="Culley D."/>
            <person name="Daum C."/>
            <person name="Ezra D."/>
            <person name="Gonzalez J."/>
            <person name="Henrissat B."/>
            <person name="Kuo A."/>
            <person name="Liang C."/>
            <person name="Lipzen A."/>
            <person name="Lutzoni F."/>
            <person name="Magnuson J."/>
            <person name="Mondo S."/>
            <person name="Nolan M."/>
            <person name="Ohm R."/>
            <person name="Pangilinan J."/>
            <person name="Park H.-J."/>
            <person name="Ramirez L."/>
            <person name="Alfaro M."/>
            <person name="Sun H."/>
            <person name="Tritt A."/>
            <person name="Yoshinaga Y."/>
            <person name="Zwiers L.-H."/>
            <person name="Turgeon B."/>
            <person name="Goodwin S."/>
            <person name="Spatafora J."/>
            <person name="Crous P."/>
            <person name="Grigoriev I."/>
        </authorList>
    </citation>
    <scope>NUCLEOTIDE SEQUENCE</scope>
    <source>
        <strain evidence="5">ATCC 36951</strain>
    </source>
</reference>
<feature type="repeat" description="WD" evidence="4">
    <location>
        <begin position="27"/>
        <end position="62"/>
    </location>
</feature>
<dbReference type="Gene3D" id="2.130.10.10">
    <property type="entry name" value="YVTN repeat-like/Quinoprotein amine dehydrogenase"/>
    <property type="match status" value="1"/>
</dbReference>